<evidence type="ECO:0000256" key="4">
    <source>
        <dbReference type="ARBA" id="ARBA00019232"/>
    </source>
</evidence>
<dbReference type="RefSeq" id="WP_066135427.1">
    <property type="nucleotide sequence ID" value="NZ_CP014525.1"/>
</dbReference>
<accession>A0A143DEN3</accession>
<dbReference type="PROSITE" id="PS00760">
    <property type="entry name" value="SPASE_I_2"/>
    <property type="match status" value="1"/>
</dbReference>
<dbReference type="SUPFAM" id="SSF51306">
    <property type="entry name" value="LexA/Signal peptidase"/>
    <property type="match status" value="1"/>
</dbReference>
<dbReference type="EC" id="3.4.21.89" evidence="3 7"/>
<evidence type="ECO:0000256" key="3">
    <source>
        <dbReference type="ARBA" id="ARBA00013208"/>
    </source>
</evidence>
<dbReference type="GO" id="GO:0004252">
    <property type="term" value="F:serine-type endopeptidase activity"/>
    <property type="evidence" value="ECO:0007669"/>
    <property type="project" value="InterPro"/>
</dbReference>
<evidence type="ECO:0000256" key="6">
    <source>
        <dbReference type="PIRSR" id="PIRSR600223-1"/>
    </source>
</evidence>
<dbReference type="Proteomes" id="UP000076066">
    <property type="component" value="Chromosome"/>
</dbReference>
<protein>
    <recommendedName>
        <fullName evidence="4 7">Signal peptidase I</fullName>
        <ecNumber evidence="3 7">3.4.21.89</ecNumber>
    </recommendedName>
</protein>
<dbReference type="CDD" id="cd06530">
    <property type="entry name" value="S26_SPase_I"/>
    <property type="match status" value="1"/>
</dbReference>
<dbReference type="PANTHER" id="PTHR43390">
    <property type="entry name" value="SIGNAL PEPTIDASE I"/>
    <property type="match status" value="1"/>
</dbReference>
<comment type="similarity">
    <text evidence="2 7">Belongs to the peptidase S26 family.</text>
</comment>
<dbReference type="GO" id="GO:0006465">
    <property type="term" value="P:signal peptide processing"/>
    <property type="evidence" value="ECO:0007669"/>
    <property type="project" value="InterPro"/>
</dbReference>
<comment type="catalytic activity">
    <reaction evidence="1 7">
        <text>Cleavage of hydrophobic, N-terminal signal or leader sequences from secreted and periplasmic proteins.</text>
        <dbReference type="EC" id="3.4.21.89"/>
    </reaction>
</comment>
<feature type="active site" evidence="6">
    <location>
        <position position="101"/>
    </location>
</feature>
<keyword evidence="10" id="KW-1185">Reference proteome</keyword>
<evidence type="ECO:0000256" key="7">
    <source>
        <dbReference type="RuleBase" id="RU362042"/>
    </source>
</evidence>
<dbReference type="Pfam" id="PF10502">
    <property type="entry name" value="Peptidase_S26"/>
    <property type="match status" value="1"/>
</dbReference>
<evidence type="ECO:0000256" key="2">
    <source>
        <dbReference type="ARBA" id="ARBA00009370"/>
    </source>
</evidence>
<dbReference type="PANTHER" id="PTHR43390:SF1">
    <property type="entry name" value="CHLOROPLAST PROCESSING PEPTIDASE"/>
    <property type="match status" value="1"/>
</dbReference>
<comment type="subcellular location">
    <subcellularLocation>
        <location evidence="7">Membrane</location>
        <topology evidence="7">Single-pass type II membrane protein</topology>
    </subcellularLocation>
</comment>
<dbReference type="PRINTS" id="PR00727">
    <property type="entry name" value="LEADERPTASE"/>
</dbReference>
<dbReference type="InterPro" id="IPR000223">
    <property type="entry name" value="Pept_S26A_signal_pept_1"/>
</dbReference>
<dbReference type="STRING" id="1549855.AY555_07995"/>
<dbReference type="AlphaFoldDB" id="A0A143DEN3"/>
<feature type="domain" description="Peptidase S26" evidence="8">
    <location>
        <begin position="11"/>
        <end position="216"/>
    </location>
</feature>
<dbReference type="InterPro" id="IPR019533">
    <property type="entry name" value="Peptidase_S26"/>
</dbReference>
<sequence>MPHRKAGGTGETVRTVAAAVFVALLVRTVAFEPFNIPSGSMIPNLLVGDYLFVSKYSYGYSRFSMPLSPPFFSGRVLFSEPKRGDIAVFKYPRDVSIDYIKRIIGLPGDRIQMRGGRLYINGTMMMRERVEDYVYIDTDGHIMRSARYIETLPNGTHYPILEAGDTARYDDTPEYVVPEGHYFMMGDNRDRSADSRTVDVGFVPSENLVGRAEILFFSTNGTARFWEFWKWPVATRWGRLFRDLRASSSGDDVS</sequence>
<evidence type="ECO:0000256" key="5">
    <source>
        <dbReference type="ARBA" id="ARBA00022801"/>
    </source>
</evidence>
<dbReference type="GO" id="GO:0016020">
    <property type="term" value="C:membrane"/>
    <property type="evidence" value="ECO:0007669"/>
    <property type="project" value="UniProtKB-SubCell"/>
</dbReference>
<organism evidence="9 10">
    <name type="scientific">Haematospirillum jordaniae</name>
    <dbReference type="NCBI Taxonomy" id="1549855"/>
    <lineage>
        <taxon>Bacteria</taxon>
        <taxon>Pseudomonadati</taxon>
        <taxon>Pseudomonadota</taxon>
        <taxon>Alphaproteobacteria</taxon>
        <taxon>Rhodospirillales</taxon>
        <taxon>Novispirillaceae</taxon>
        <taxon>Haematospirillum</taxon>
    </lineage>
</organism>
<feature type="active site" evidence="6">
    <location>
        <position position="40"/>
    </location>
</feature>
<dbReference type="InterPro" id="IPR019757">
    <property type="entry name" value="Pept_S26A_signal_pept_1_Lys-AS"/>
</dbReference>
<dbReference type="GeneID" id="53317097"/>
<proteinExistence type="inferred from homology"/>
<reference evidence="9 10" key="1">
    <citation type="submission" date="2016-02" db="EMBL/GenBank/DDBJ databases">
        <title>Complete Genome of H5569, the type strain of the newly described species Haematospirillium jordaniae.</title>
        <authorList>
            <person name="Nicholson A.C."/>
            <person name="Humrighouse B.W."/>
            <person name="Loparov V."/>
            <person name="McQuiston J.R."/>
        </authorList>
    </citation>
    <scope>NUCLEOTIDE SEQUENCE [LARGE SCALE GENOMIC DNA]</scope>
    <source>
        <strain evidence="9 10">H5569</strain>
    </source>
</reference>
<dbReference type="InterPro" id="IPR019758">
    <property type="entry name" value="Pept_S26A_signal_pept_1_CS"/>
</dbReference>
<evidence type="ECO:0000313" key="9">
    <source>
        <dbReference type="EMBL" id="AMW35126.1"/>
    </source>
</evidence>
<dbReference type="PROSITE" id="PS00761">
    <property type="entry name" value="SPASE_I_3"/>
    <property type="match status" value="1"/>
</dbReference>
<evidence type="ECO:0000313" key="10">
    <source>
        <dbReference type="Proteomes" id="UP000076066"/>
    </source>
</evidence>
<dbReference type="Gene3D" id="2.10.109.10">
    <property type="entry name" value="Umud Fragment, subunit A"/>
    <property type="match status" value="1"/>
</dbReference>
<dbReference type="GO" id="GO:0009003">
    <property type="term" value="F:signal peptidase activity"/>
    <property type="evidence" value="ECO:0007669"/>
    <property type="project" value="UniProtKB-EC"/>
</dbReference>
<gene>
    <name evidence="9" type="ORF">AY555_07995</name>
</gene>
<evidence type="ECO:0000259" key="8">
    <source>
        <dbReference type="Pfam" id="PF10502"/>
    </source>
</evidence>
<keyword evidence="7" id="KW-0645">Protease</keyword>
<dbReference type="KEGG" id="hjo:AY555_07995"/>
<dbReference type="InterPro" id="IPR036286">
    <property type="entry name" value="LexA/Signal_pep-like_sf"/>
</dbReference>
<evidence type="ECO:0000256" key="1">
    <source>
        <dbReference type="ARBA" id="ARBA00000677"/>
    </source>
</evidence>
<dbReference type="NCBIfam" id="TIGR02227">
    <property type="entry name" value="sigpep_I_bact"/>
    <property type="match status" value="1"/>
</dbReference>
<name>A0A143DEN3_9PROT</name>
<dbReference type="OrthoDB" id="9815782at2"/>
<keyword evidence="5 7" id="KW-0378">Hydrolase</keyword>
<dbReference type="EMBL" id="CP014525">
    <property type="protein sequence ID" value="AMW35126.1"/>
    <property type="molecule type" value="Genomic_DNA"/>
</dbReference>